<evidence type="ECO:0000256" key="2">
    <source>
        <dbReference type="ARBA" id="ARBA00022801"/>
    </source>
</evidence>
<evidence type="ECO:0000313" key="7">
    <source>
        <dbReference type="EMBL" id="KAF8761696.1"/>
    </source>
</evidence>
<keyword evidence="2 4" id="KW-0378">Hydrolase</keyword>
<evidence type="ECO:0000256" key="5">
    <source>
        <dbReference type="SAM" id="MobiDB-lite"/>
    </source>
</evidence>
<dbReference type="Pfam" id="PF00150">
    <property type="entry name" value="Cellulase"/>
    <property type="match status" value="1"/>
</dbReference>
<comment type="similarity">
    <text evidence="1 4">Belongs to the glycosyl hydrolase 5 (cellulase A) family.</text>
</comment>
<dbReference type="GO" id="GO:0009986">
    <property type="term" value="C:cell surface"/>
    <property type="evidence" value="ECO:0007669"/>
    <property type="project" value="TreeGrafter"/>
</dbReference>
<evidence type="ECO:0000256" key="3">
    <source>
        <dbReference type="ARBA" id="ARBA00023295"/>
    </source>
</evidence>
<dbReference type="PANTHER" id="PTHR31297">
    <property type="entry name" value="GLUCAN ENDO-1,6-BETA-GLUCOSIDASE B"/>
    <property type="match status" value="1"/>
</dbReference>
<dbReference type="InterPro" id="IPR017853">
    <property type="entry name" value="GH"/>
</dbReference>
<keyword evidence="3 4" id="KW-0326">Glycosidase</keyword>
<dbReference type="Proteomes" id="UP000614334">
    <property type="component" value="Unassembled WGS sequence"/>
</dbReference>
<protein>
    <submittedName>
        <fullName evidence="7">Cellulase (Glycosyl hydrolase family 5)</fullName>
    </submittedName>
</protein>
<feature type="compositionally biased region" description="Low complexity" evidence="5">
    <location>
        <begin position="10"/>
        <end position="23"/>
    </location>
</feature>
<proteinExistence type="inferred from homology"/>
<dbReference type="EMBL" id="JACYCF010000001">
    <property type="protein sequence ID" value="KAF8761696.1"/>
    <property type="molecule type" value="Genomic_DNA"/>
</dbReference>
<evidence type="ECO:0000259" key="6">
    <source>
        <dbReference type="Pfam" id="PF00150"/>
    </source>
</evidence>
<dbReference type="GO" id="GO:0046557">
    <property type="term" value="F:glucan endo-1,6-beta-glucosidase activity"/>
    <property type="evidence" value="ECO:0007669"/>
    <property type="project" value="TreeGrafter"/>
</dbReference>
<dbReference type="InterPro" id="IPR050386">
    <property type="entry name" value="Glycosyl_hydrolase_5"/>
</dbReference>
<evidence type="ECO:0000256" key="1">
    <source>
        <dbReference type="ARBA" id="ARBA00005641"/>
    </source>
</evidence>
<sequence length="529" mass="60153">MEEQQLSKEAAAAAQIRPTPAAPNVLPPLRYHTKFVISNHRHWRQEKQRVRGFQHPLEYLRRESESGDKWKLDDKEVSDRFGVKIADKVFTNSPNFSTPNVAPLSPRDIFRFRKQRGINLGSWFVQERWICESTYCGCGGGQSDLHIAQGANGKEIMEHHWDTWITEEDWSAIQSQGFNTVRLPDPSRNWDAERYGLGILIDLHAAPGAQNRDSHSGTGSGEVRMWTKTNLSRTVHALQVLTAQLASRPNVVGIELVNEPANNDHVQKWYEDTLAALRKISQDLPLYISDAWDAQWYSKIVGARSDFVVLDHHLYRCFTPEDANLSGDEHAAALRNSRPLVPLSAAARGNIIVGEWSAALNPASLRSNEAGEQDRQRRVWAQAQIDAYETSCGGWFFWTWKKGTGWDAGWSAKDATLAAILPRWVGGRRKSEIRRIPSDARWKQQALNGALDQHKNYWASRGAYNELWRFEDGYSTGWNDAVMFLTFNDNGPSVSELGFRSEWLKRRVADHVKARGKSGNIWEFGEYSQ</sequence>
<evidence type="ECO:0000256" key="4">
    <source>
        <dbReference type="RuleBase" id="RU361153"/>
    </source>
</evidence>
<dbReference type="InterPro" id="IPR001547">
    <property type="entry name" value="Glyco_hydro_5"/>
</dbReference>
<dbReference type="GO" id="GO:0009251">
    <property type="term" value="P:glucan catabolic process"/>
    <property type="evidence" value="ECO:0007669"/>
    <property type="project" value="TreeGrafter"/>
</dbReference>
<organism evidence="7 8">
    <name type="scientific">Rhizoctonia solani</name>
    <dbReference type="NCBI Taxonomy" id="456999"/>
    <lineage>
        <taxon>Eukaryota</taxon>
        <taxon>Fungi</taxon>
        <taxon>Dikarya</taxon>
        <taxon>Basidiomycota</taxon>
        <taxon>Agaricomycotina</taxon>
        <taxon>Agaricomycetes</taxon>
        <taxon>Cantharellales</taxon>
        <taxon>Ceratobasidiaceae</taxon>
        <taxon>Rhizoctonia</taxon>
    </lineage>
</organism>
<comment type="caution">
    <text evidence="7">The sequence shown here is derived from an EMBL/GenBank/DDBJ whole genome shotgun (WGS) entry which is preliminary data.</text>
</comment>
<feature type="region of interest" description="Disordered" evidence="5">
    <location>
        <begin position="1"/>
        <end position="25"/>
    </location>
</feature>
<dbReference type="AlphaFoldDB" id="A0A8H7IMH5"/>
<reference evidence="7" key="1">
    <citation type="submission" date="2020-09" db="EMBL/GenBank/DDBJ databases">
        <title>Comparative genome analyses of four rice-infecting Rhizoctonia solani isolates reveal extensive enrichment of homogalacturonan modification genes.</title>
        <authorList>
            <person name="Lee D.-Y."/>
            <person name="Jeon J."/>
            <person name="Kim K.-T."/>
            <person name="Cheong K."/>
            <person name="Song H."/>
            <person name="Choi G."/>
            <person name="Ko J."/>
            <person name="Opiyo S.O."/>
            <person name="Zuo S."/>
            <person name="Madhav S."/>
            <person name="Lee Y.-H."/>
            <person name="Wang G.-L."/>
        </authorList>
    </citation>
    <scope>NUCLEOTIDE SEQUENCE</scope>
    <source>
        <strain evidence="7">AG1-IA B2</strain>
    </source>
</reference>
<dbReference type="PANTHER" id="PTHR31297:SF43">
    <property type="entry name" value="GLUCAN 1,3-BETA-GLUCOSIDASE 3"/>
    <property type="match status" value="1"/>
</dbReference>
<gene>
    <name evidence="7" type="ORF">RHS01_00639</name>
</gene>
<accession>A0A8H7IMH5</accession>
<dbReference type="Gene3D" id="3.20.20.80">
    <property type="entry name" value="Glycosidases"/>
    <property type="match status" value="1"/>
</dbReference>
<dbReference type="GO" id="GO:0005576">
    <property type="term" value="C:extracellular region"/>
    <property type="evidence" value="ECO:0007669"/>
    <property type="project" value="TreeGrafter"/>
</dbReference>
<evidence type="ECO:0000313" key="8">
    <source>
        <dbReference type="Proteomes" id="UP000614334"/>
    </source>
</evidence>
<name>A0A8H7IMH5_9AGAM</name>
<dbReference type="SUPFAM" id="SSF51445">
    <property type="entry name" value="(Trans)glycosidases"/>
    <property type="match status" value="1"/>
</dbReference>
<feature type="domain" description="Glycoside hydrolase family 5" evidence="6">
    <location>
        <begin position="192"/>
        <end position="401"/>
    </location>
</feature>